<dbReference type="GO" id="GO:0097367">
    <property type="term" value="F:carbohydrate derivative binding"/>
    <property type="evidence" value="ECO:0007669"/>
    <property type="project" value="InterPro"/>
</dbReference>
<dbReference type="Proteomes" id="UP000198367">
    <property type="component" value="Chromosome"/>
</dbReference>
<dbReference type="SUPFAM" id="SSF53697">
    <property type="entry name" value="SIS domain"/>
    <property type="match status" value="1"/>
</dbReference>
<dbReference type="EMBL" id="CP022358">
    <property type="protein sequence ID" value="ASK68719.1"/>
    <property type="molecule type" value="Genomic_DNA"/>
</dbReference>
<gene>
    <name evidence="7" type="ORF">CF168_07385</name>
</gene>
<evidence type="ECO:0000313" key="7">
    <source>
        <dbReference type="EMBL" id="ASK68719.1"/>
    </source>
</evidence>
<accession>A0A220UKN9</accession>
<dbReference type="PANTHER" id="PTHR32502:SF3">
    <property type="entry name" value="D-GALACTOSAMINE-6-PHOSPHATE DEAMINASE AGAS-RELATED"/>
    <property type="match status" value="1"/>
</dbReference>
<reference evidence="7 8" key="1">
    <citation type="submission" date="2017-07" db="EMBL/GenBank/DDBJ databases">
        <title>Phenotypical and genomic characterization of a clinical isolate of Shewanella bicestrii sp. nov. producing an extended-spectrum beta-lactamase and a new oxacillinase variant.</title>
        <authorList>
            <person name="Jousset A.B."/>
            <person name="Bonnin R.A."/>
            <person name="Girlich D."/>
            <person name="Dabos L."/>
            <person name="Potron A."/>
            <person name="Dortet L."/>
            <person name="Glaser P."/>
            <person name="Naas T."/>
        </authorList>
    </citation>
    <scope>NUCLEOTIDE SEQUENCE [LARGE SCALE GENOMIC DNA]</scope>
    <source>
        <strain evidence="7 8">JAB-1</strain>
    </source>
</reference>
<dbReference type="CDD" id="cd05008">
    <property type="entry name" value="SIS_GlmS_GlmD_1"/>
    <property type="match status" value="1"/>
</dbReference>
<evidence type="ECO:0000256" key="4">
    <source>
        <dbReference type="ARBA" id="ARBA00022801"/>
    </source>
</evidence>
<evidence type="ECO:0000256" key="3">
    <source>
        <dbReference type="ARBA" id="ARBA00022737"/>
    </source>
</evidence>
<feature type="domain" description="SIS" evidence="6">
    <location>
        <begin position="229"/>
        <end position="366"/>
    </location>
</feature>
<dbReference type="PROSITE" id="PS51464">
    <property type="entry name" value="SIS"/>
    <property type="match status" value="2"/>
</dbReference>
<dbReference type="GO" id="GO:0016787">
    <property type="term" value="F:hydrolase activity"/>
    <property type="evidence" value="ECO:0007669"/>
    <property type="project" value="UniProtKB-KW"/>
</dbReference>
<evidence type="ECO:0000256" key="1">
    <source>
        <dbReference type="ARBA" id="ARBA00007748"/>
    </source>
</evidence>
<dbReference type="PANTHER" id="PTHR32502">
    <property type="entry name" value="N-ACETYLGALACTOSAMINE PERMEASE II COMPONENT-RELATED"/>
    <property type="match status" value="1"/>
</dbReference>
<dbReference type="CDD" id="cd05010">
    <property type="entry name" value="SIS_AgaS_like"/>
    <property type="match status" value="1"/>
</dbReference>
<protein>
    <submittedName>
        <fullName evidence="7">Tagatose-6-phosphate ketose isomerase</fullName>
    </submittedName>
</protein>
<comment type="similarity">
    <text evidence="1">Belongs to the SIS family. AgaS subfamily.</text>
</comment>
<keyword evidence="4" id="KW-0378">Hydrolase</keyword>
<evidence type="ECO:0000313" key="8">
    <source>
        <dbReference type="Proteomes" id="UP000198367"/>
    </source>
</evidence>
<comment type="catalytic activity">
    <reaction evidence="5">
        <text>D-galactosamine 6-phosphate + H2O = D-tagatopyranose 1-phosphate + NH4(+)</text>
        <dbReference type="Rhea" id="RHEA:47680"/>
        <dbReference type="ChEBI" id="CHEBI:15377"/>
        <dbReference type="ChEBI" id="CHEBI:28938"/>
        <dbReference type="ChEBI" id="CHEBI:71674"/>
        <dbReference type="ChEBI" id="CHEBI:138150"/>
    </reaction>
</comment>
<dbReference type="GO" id="GO:1901135">
    <property type="term" value="P:carbohydrate derivative metabolic process"/>
    <property type="evidence" value="ECO:0007669"/>
    <property type="project" value="InterPro"/>
</dbReference>
<dbReference type="GO" id="GO:0009401">
    <property type="term" value="P:phosphoenolpyruvate-dependent sugar phosphotransferase system"/>
    <property type="evidence" value="ECO:0007669"/>
    <property type="project" value="TreeGrafter"/>
</dbReference>
<dbReference type="InterPro" id="IPR050303">
    <property type="entry name" value="GatZ_KbaZ_carbometab"/>
</dbReference>
<name>A0A220UKN9_9GAMM</name>
<dbReference type="InterPro" id="IPR035466">
    <property type="entry name" value="GlmS/AgaS_SIS"/>
</dbReference>
<keyword evidence="2" id="KW-0963">Cytoplasm</keyword>
<dbReference type="Gene3D" id="3.40.50.10490">
    <property type="entry name" value="Glucose-6-phosphate isomerase like protein, domain 1"/>
    <property type="match status" value="2"/>
</dbReference>
<dbReference type="GO" id="GO:0005886">
    <property type="term" value="C:plasma membrane"/>
    <property type="evidence" value="ECO:0007669"/>
    <property type="project" value="TreeGrafter"/>
</dbReference>
<feature type="domain" description="SIS" evidence="6">
    <location>
        <begin position="59"/>
        <end position="228"/>
    </location>
</feature>
<dbReference type="InterPro" id="IPR035464">
    <property type="entry name" value="SIS_AgaS"/>
</dbReference>
<dbReference type="RefSeq" id="WP_089067467.1">
    <property type="nucleotide sequence ID" value="NZ_CP022358.1"/>
</dbReference>
<dbReference type="GO" id="GO:0016853">
    <property type="term" value="F:isomerase activity"/>
    <property type="evidence" value="ECO:0007669"/>
    <property type="project" value="UniProtKB-KW"/>
</dbReference>
<proteinExistence type="inferred from homology"/>
<dbReference type="InterPro" id="IPR001347">
    <property type="entry name" value="SIS_dom"/>
</dbReference>
<keyword evidence="8" id="KW-1185">Reference proteome</keyword>
<dbReference type="KEGG" id="sbj:CF168_07385"/>
<evidence type="ECO:0000256" key="5">
    <source>
        <dbReference type="ARBA" id="ARBA00029292"/>
    </source>
</evidence>
<dbReference type="AlphaFoldDB" id="A0A220UKN9"/>
<evidence type="ECO:0000259" key="6">
    <source>
        <dbReference type="PROSITE" id="PS51464"/>
    </source>
</evidence>
<evidence type="ECO:0000256" key="2">
    <source>
        <dbReference type="ARBA" id="ARBA00022490"/>
    </source>
</evidence>
<dbReference type="Pfam" id="PF01380">
    <property type="entry name" value="SIS"/>
    <property type="match status" value="2"/>
</dbReference>
<keyword evidence="7" id="KW-0413">Isomerase</keyword>
<dbReference type="InterPro" id="IPR046348">
    <property type="entry name" value="SIS_dom_sf"/>
</dbReference>
<organism evidence="7 8">
    <name type="scientific">Shewanella bicestrii</name>
    <dbReference type="NCBI Taxonomy" id="2018305"/>
    <lineage>
        <taxon>Bacteria</taxon>
        <taxon>Pseudomonadati</taxon>
        <taxon>Pseudomonadota</taxon>
        <taxon>Gammaproteobacteria</taxon>
        <taxon>Alteromonadales</taxon>
        <taxon>Shewanellaceae</taxon>
        <taxon>Shewanella</taxon>
    </lineage>
</organism>
<keyword evidence="3" id="KW-0677">Repeat</keyword>
<sequence length="386" mass="42656">MLTSPLSPFEHEDSNLLLSAEQLTQYGAFWTAKEISQQPKMWRKVSEQHSDNRTIAAWLTPILAKPQLRIILTGAGTSAYIGDVLAAHIQQHLPLATQQVEAISTTDIVSHPELYLRGNIPTLLISYGRSGNSPESMAAVELAEQLVDDCYHLAITCNGQGKLANYCADKSHCYLYKLPDETHDVSFAMTSSFTCMYLATLLIFAPNPQALAQCIEMAEHILTERLAEIRLQSEQPSKRVVFLGGGPLKAIAQEAALKYLELTAGQVVSAYESPLGFRHGPKSLVDSYTQVLVMVSSDSYTRQYDNDLIQELKRDNQALSVLTLSEELLTGSSGLNEVWLGLPFILWCQILAIYKAIQLKVSPDNPCPTGQVNRVVQGVNVYPFVK</sequence>